<organism evidence="1">
    <name type="scientific">candidate division WOR-3 bacterium</name>
    <dbReference type="NCBI Taxonomy" id="2052148"/>
    <lineage>
        <taxon>Bacteria</taxon>
        <taxon>Bacteria division WOR-3</taxon>
    </lineage>
</organism>
<dbReference type="AlphaFoldDB" id="A0A7C5DD16"/>
<comment type="caution">
    <text evidence="1">The sequence shown here is derived from an EMBL/GenBank/DDBJ whole genome shotgun (WGS) entry which is preliminary data.</text>
</comment>
<reference evidence="1" key="1">
    <citation type="journal article" date="2020" name="mSystems">
        <title>Genome- and Community-Level Interaction Insights into Carbon Utilization and Element Cycling Functions of Hydrothermarchaeota in Hydrothermal Sediment.</title>
        <authorList>
            <person name="Zhou Z."/>
            <person name="Liu Y."/>
            <person name="Xu W."/>
            <person name="Pan J."/>
            <person name="Luo Z.H."/>
            <person name="Li M."/>
        </authorList>
    </citation>
    <scope>NUCLEOTIDE SEQUENCE [LARGE SCALE GENOMIC DNA]</scope>
    <source>
        <strain evidence="1">HyVt-74</strain>
    </source>
</reference>
<protein>
    <submittedName>
        <fullName evidence="1">Uncharacterized protein</fullName>
    </submittedName>
</protein>
<gene>
    <name evidence="1" type="ORF">ENL19_01095</name>
</gene>
<sequence>MELQLKRLNNKEYIRHLSPDLEELFSSCLKLEKMYDRFRFLESHDLMPTIDMIWETITIADRIMGLVKAIILTERSSKDSLITDEMYGVWKKAWNKYESELRKLKDKITAIGIGTEEAVKIKVSSFLADYASFIRANVYPVFIHYSRIITANPEIIYRTIEKRFAVLFVRRFIKGEEVEEEEEK</sequence>
<evidence type="ECO:0000313" key="1">
    <source>
        <dbReference type="EMBL" id="HHE04639.1"/>
    </source>
</evidence>
<dbReference type="Proteomes" id="UP000886110">
    <property type="component" value="Unassembled WGS sequence"/>
</dbReference>
<proteinExistence type="predicted"/>
<dbReference type="EMBL" id="DRTB01000075">
    <property type="protein sequence ID" value="HHE04639.1"/>
    <property type="molecule type" value="Genomic_DNA"/>
</dbReference>
<accession>A0A7C5DD16</accession>
<name>A0A7C5DD16_UNCW3</name>